<evidence type="ECO:0000313" key="2">
    <source>
        <dbReference type="EMBL" id="MDP4539718.1"/>
    </source>
</evidence>
<keyword evidence="1" id="KW-0472">Membrane</keyword>
<gene>
    <name evidence="2" type="ORF">Q9K01_08800</name>
</gene>
<organism evidence="2 3">
    <name type="scientific">Qipengyuania benthica</name>
    <dbReference type="NCBI Taxonomy" id="3067651"/>
    <lineage>
        <taxon>Bacteria</taxon>
        <taxon>Pseudomonadati</taxon>
        <taxon>Pseudomonadota</taxon>
        <taxon>Alphaproteobacteria</taxon>
        <taxon>Sphingomonadales</taxon>
        <taxon>Erythrobacteraceae</taxon>
        <taxon>Qipengyuania</taxon>
    </lineage>
</organism>
<keyword evidence="3" id="KW-1185">Reference proteome</keyword>
<evidence type="ECO:0000256" key="1">
    <source>
        <dbReference type="SAM" id="Phobius"/>
    </source>
</evidence>
<keyword evidence="1" id="KW-1133">Transmembrane helix</keyword>
<proteinExistence type="predicted"/>
<dbReference type="EMBL" id="JAVAIL010000002">
    <property type="protein sequence ID" value="MDP4539718.1"/>
    <property type="molecule type" value="Genomic_DNA"/>
</dbReference>
<feature type="transmembrane region" description="Helical" evidence="1">
    <location>
        <begin position="12"/>
        <end position="36"/>
    </location>
</feature>
<sequence>MHPKLMQRFARWHIWLGWAIAVPLVMWTLSGLVMVARPIEQVRGEHLRLPVEEQALPADARIAVSLEGSAKPVRTVSTQVERGDTITRLTYLDGTSDRFRADGSKMGPVTDVEARLLVAERIAGGDAIASVTRFEADEPPFDFRRALPTWQVALEDGTHVYVGIESGEIEAVRTRFWRVFDLMWGLHIMDLEAREDTSHPVLILFAGLALMGTLLGTALLFRRRRARPVS</sequence>
<reference evidence="2 3" key="1">
    <citation type="submission" date="2023-08" db="EMBL/GenBank/DDBJ databases">
        <title>genomic of DY56.</title>
        <authorList>
            <person name="Wang Y."/>
        </authorList>
    </citation>
    <scope>NUCLEOTIDE SEQUENCE [LARGE SCALE GENOMIC DNA]</scope>
    <source>
        <strain evidence="2 3">DY56-A-20</strain>
    </source>
</reference>
<keyword evidence="1" id="KW-0812">Transmembrane</keyword>
<dbReference type="RefSeq" id="WP_305929834.1">
    <property type="nucleotide sequence ID" value="NZ_JAVAIL010000002.1"/>
</dbReference>
<evidence type="ECO:0000313" key="3">
    <source>
        <dbReference type="Proteomes" id="UP001235664"/>
    </source>
</evidence>
<accession>A0ABT9H8S4</accession>
<dbReference type="Proteomes" id="UP001235664">
    <property type="component" value="Unassembled WGS sequence"/>
</dbReference>
<name>A0ABT9H8S4_9SPHN</name>
<comment type="caution">
    <text evidence="2">The sequence shown here is derived from an EMBL/GenBank/DDBJ whole genome shotgun (WGS) entry which is preliminary data.</text>
</comment>
<protein>
    <recommendedName>
        <fullName evidence="4">PepSY domain-containing protein</fullName>
    </recommendedName>
</protein>
<feature type="transmembrane region" description="Helical" evidence="1">
    <location>
        <begin position="201"/>
        <end position="221"/>
    </location>
</feature>
<evidence type="ECO:0008006" key="4">
    <source>
        <dbReference type="Google" id="ProtNLM"/>
    </source>
</evidence>